<sequence length="188" mass="19929">MTAVIRMLLRHLNRFRGDHRGAVLVEMTLITPLMLVLSAGVFEFGNLIHDKLLMEAGLSDGARYAARCNSQMYTDAGLAAINCADIASNIAVFGKAVVGVSGVPDVPRVSGWQKSGGTSNNATMTIAASGSCHNAVESGVTKYRSTTAQVCIVRADGSYPYTGVGMLAFIGIGPITLHGTHEERLIRF</sequence>
<feature type="transmembrane region" description="Helical" evidence="1">
    <location>
        <begin position="21"/>
        <end position="42"/>
    </location>
</feature>
<keyword evidence="1" id="KW-0812">Transmembrane</keyword>
<keyword evidence="4" id="KW-1185">Reference proteome</keyword>
<evidence type="ECO:0000259" key="2">
    <source>
        <dbReference type="Pfam" id="PF07811"/>
    </source>
</evidence>
<organism evidence="3 4">
    <name type="scientific">Mesorhizobium ciceri</name>
    <dbReference type="NCBI Taxonomy" id="39645"/>
    <lineage>
        <taxon>Bacteria</taxon>
        <taxon>Pseudomonadati</taxon>
        <taxon>Pseudomonadota</taxon>
        <taxon>Alphaproteobacteria</taxon>
        <taxon>Hyphomicrobiales</taxon>
        <taxon>Phyllobacteriaceae</taxon>
        <taxon>Mesorhizobium</taxon>
    </lineage>
</organism>
<feature type="domain" description="TadE-like" evidence="2">
    <location>
        <begin position="21"/>
        <end position="63"/>
    </location>
</feature>
<proteinExistence type="predicted"/>
<name>A0AB38TAH8_9HYPH</name>
<dbReference type="AlphaFoldDB" id="A0AB38TAH8"/>
<evidence type="ECO:0000313" key="3">
    <source>
        <dbReference type="EMBL" id="UTU51578.1"/>
    </source>
</evidence>
<reference evidence="3 4" key="1">
    <citation type="journal article" date="2022" name="Microbiol. Resour. Announc.">
        <title>Complete Genome Sequence of Mesorhizobium ciceri Strain R30, a Rhizobium Used as a Commercial Inoculant for Chickpea in Argentina.</title>
        <authorList>
            <person name="Foresto E."/>
            <person name="Revale S."/>
            <person name="Primo E."/>
            <person name="Nievas F."/>
            <person name="Carezzano E."/>
            <person name="Puente M."/>
            <person name="Alzari P."/>
            <person name="Mart M."/>
            <person name="Ben-Assaya M."/>
            <person name="Mornico D."/>
            <person name="Santoro M."/>
            <person name="Mart F."/>
            <person name="Giordano W."/>
            <person name="Bogino P."/>
        </authorList>
    </citation>
    <scope>NUCLEOTIDE SEQUENCE [LARGE SCALE GENOMIC DNA]</scope>
    <source>
        <strain evidence="3 4">R30</strain>
    </source>
</reference>
<dbReference type="Pfam" id="PF07811">
    <property type="entry name" value="TadE"/>
    <property type="match status" value="1"/>
</dbReference>
<accession>A0AB38TAH8</accession>
<keyword evidence="1" id="KW-0472">Membrane</keyword>
<gene>
    <name evidence="3" type="ORF">LRP29_29640</name>
</gene>
<dbReference type="InterPro" id="IPR012495">
    <property type="entry name" value="TadE-like_dom"/>
</dbReference>
<dbReference type="EMBL" id="CP088147">
    <property type="protein sequence ID" value="UTU51578.1"/>
    <property type="molecule type" value="Genomic_DNA"/>
</dbReference>
<keyword evidence="1" id="KW-1133">Transmembrane helix</keyword>
<protein>
    <submittedName>
        <fullName evidence="3">Pilus assembly protein</fullName>
    </submittedName>
</protein>
<dbReference type="RefSeq" id="WP_024502272.1">
    <property type="nucleotide sequence ID" value="NZ_CP088147.1"/>
</dbReference>
<evidence type="ECO:0000313" key="4">
    <source>
        <dbReference type="Proteomes" id="UP001060070"/>
    </source>
</evidence>
<dbReference type="Proteomes" id="UP001060070">
    <property type="component" value="Chromosome"/>
</dbReference>
<evidence type="ECO:0000256" key="1">
    <source>
        <dbReference type="SAM" id="Phobius"/>
    </source>
</evidence>